<protein>
    <submittedName>
        <fullName evidence="2">Uncharacterized protein</fullName>
    </submittedName>
</protein>
<dbReference type="AlphaFoldDB" id="A0A2A9N7Q5"/>
<keyword evidence="1" id="KW-1133">Transmembrane helix</keyword>
<accession>A0A2A9N7Q5</accession>
<dbReference type="Proteomes" id="UP000242287">
    <property type="component" value="Unassembled WGS sequence"/>
</dbReference>
<feature type="transmembrane region" description="Helical" evidence="1">
    <location>
        <begin position="35"/>
        <end position="54"/>
    </location>
</feature>
<dbReference type="OrthoDB" id="3053835at2759"/>
<reference evidence="2" key="1">
    <citation type="submission" date="2014-02" db="EMBL/GenBank/DDBJ databases">
        <title>Transposable element dynamics among asymbiotic and ectomycorrhizal Amanita fungi.</title>
        <authorList>
            <consortium name="DOE Joint Genome Institute"/>
            <person name="Hess J."/>
            <person name="Skrede I."/>
            <person name="Wolfe B."/>
            <person name="LaButti K."/>
            <person name="Ohm R.A."/>
            <person name="Grigoriev I.V."/>
            <person name="Pringle A."/>
        </authorList>
    </citation>
    <scope>NUCLEOTIDE SEQUENCE [LARGE SCALE GENOMIC DNA]</scope>
    <source>
        <strain evidence="2">SKay4041</strain>
    </source>
</reference>
<feature type="transmembrane region" description="Helical" evidence="1">
    <location>
        <begin position="74"/>
        <end position="92"/>
    </location>
</feature>
<dbReference type="EMBL" id="KZ302180">
    <property type="protein sequence ID" value="PFH46545.1"/>
    <property type="molecule type" value="Genomic_DNA"/>
</dbReference>
<evidence type="ECO:0000313" key="2">
    <source>
        <dbReference type="EMBL" id="PFH46545.1"/>
    </source>
</evidence>
<evidence type="ECO:0000313" key="3">
    <source>
        <dbReference type="Proteomes" id="UP000242287"/>
    </source>
</evidence>
<proteinExistence type="predicted"/>
<evidence type="ECO:0000256" key="1">
    <source>
        <dbReference type="SAM" id="Phobius"/>
    </source>
</evidence>
<sequence>MFQTCRYLNFLILAVKWAETSSDVYYLAFPKDKKLFKFLAYGILTLETTQAIFLTRDMLRALLYEVHLCGGHSVKFWFVAPLIAGIGQYVILSYF</sequence>
<organism evidence="2 3">
    <name type="scientific">Amanita thiersii Skay4041</name>
    <dbReference type="NCBI Taxonomy" id="703135"/>
    <lineage>
        <taxon>Eukaryota</taxon>
        <taxon>Fungi</taxon>
        <taxon>Dikarya</taxon>
        <taxon>Basidiomycota</taxon>
        <taxon>Agaricomycotina</taxon>
        <taxon>Agaricomycetes</taxon>
        <taxon>Agaricomycetidae</taxon>
        <taxon>Agaricales</taxon>
        <taxon>Pluteineae</taxon>
        <taxon>Amanitaceae</taxon>
        <taxon>Amanita</taxon>
    </lineage>
</organism>
<name>A0A2A9N7Q5_9AGAR</name>
<keyword evidence="1" id="KW-0812">Transmembrane</keyword>
<keyword evidence="3" id="KW-1185">Reference proteome</keyword>
<gene>
    <name evidence="2" type="ORF">AMATHDRAFT_69576</name>
</gene>
<keyword evidence="1" id="KW-0472">Membrane</keyword>